<dbReference type="AlphaFoldDB" id="A0A183AW68"/>
<protein>
    <submittedName>
        <fullName evidence="10">SRCR domain-containing protein</fullName>
    </submittedName>
</protein>
<dbReference type="PANTHER" id="PTHR47653">
    <property type="entry name" value="PROTEIN BARK BEETLE"/>
    <property type="match status" value="1"/>
</dbReference>
<proteinExistence type="predicted"/>
<keyword evidence="4" id="KW-0325">Glycoprotein</keyword>
<keyword evidence="3" id="KW-1015">Disulfide bond</keyword>
<sequence>MSPVCITLTIWILLFNYSRATVVDADIYGVQHWILSGSPYVISRRPINVQRDAALIIDPGVHVYVGSGLGIKIHGKLIARGTYGRRIVFQRIPPRVNSPNSVQNNFRIPRKLRLVEGASVRQGLLQIFTANRWRYNEPNKSKYLSCHILTTRPNATTTARWTKTDCRAICQQLGYADGNFTLGPTARNRTVSVELMTPGCQEHEPTTQSTEPFPCPGFQTNVSVGSTACDLQDLTGLNCWGTVASAYSSYWKGLEFYNASLEEVNLPPALGGSWGNTRMNVSASVMEYVDILHAGQ</sequence>
<evidence type="ECO:0000313" key="8">
    <source>
        <dbReference type="EMBL" id="VDP88186.1"/>
    </source>
</evidence>
<keyword evidence="2" id="KW-0677">Repeat</keyword>
<evidence type="ECO:0000313" key="9">
    <source>
        <dbReference type="Proteomes" id="UP000272942"/>
    </source>
</evidence>
<accession>A0A183AW68</accession>
<dbReference type="PANTHER" id="PTHR47653:SF1">
    <property type="entry name" value="DELETED IN MALIGNANT BRAIN TUMORS 1 PROTEIN"/>
    <property type="match status" value="1"/>
</dbReference>
<dbReference type="InterPro" id="IPR036772">
    <property type="entry name" value="SRCR-like_dom_sf"/>
</dbReference>
<evidence type="ECO:0000256" key="1">
    <source>
        <dbReference type="ARBA" id="ARBA00022729"/>
    </source>
</evidence>
<feature type="chain" id="PRO_5043138245" evidence="6">
    <location>
        <begin position="21"/>
        <end position="296"/>
    </location>
</feature>
<evidence type="ECO:0000256" key="6">
    <source>
        <dbReference type="SAM" id="SignalP"/>
    </source>
</evidence>
<evidence type="ECO:0000259" key="7">
    <source>
        <dbReference type="PROSITE" id="PS50287"/>
    </source>
</evidence>
<dbReference type="Gene3D" id="3.10.250.10">
    <property type="entry name" value="SRCR-like domain"/>
    <property type="match status" value="1"/>
</dbReference>
<reference evidence="10" key="1">
    <citation type="submission" date="2016-06" db="UniProtKB">
        <authorList>
            <consortium name="WormBaseParasite"/>
        </authorList>
    </citation>
    <scope>IDENTIFICATION</scope>
</reference>
<evidence type="ECO:0000256" key="5">
    <source>
        <dbReference type="PROSITE-ProRule" id="PRU00196"/>
    </source>
</evidence>
<dbReference type="InterPro" id="IPR053243">
    <property type="entry name" value="SJ_maturation_regulator"/>
</dbReference>
<keyword evidence="1 6" id="KW-0732">Signal</keyword>
<feature type="signal peptide" evidence="6">
    <location>
        <begin position="1"/>
        <end position="20"/>
    </location>
</feature>
<comment type="caution">
    <text evidence="5">Lacks conserved residue(s) required for the propagation of feature annotation.</text>
</comment>
<reference evidence="8 9" key="2">
    <citation type="submission" date="2018-11" db="EMBL/GenBank/DDBJ databases">
        <authorList>
            <consortium name="Pathogen Informatics"/>
        </authorList>
    </citation>
    <scope>NUCLEOTIDE SEQUENCE [LARGE SCALE GENOMIC DNA]</scope>
    <source>
        <strain evidence="8 9">Egypt</strain>
    </source>
</reference>
<evidence type="ECO:0000256" key="3">
    <source>
        <dbReference type="ARBA" id="ARBA00023157"/>
    </source>
</evidence>
<dbReference type="Proteomes" id="UP000272942">
    <property type="component" value="Unassembled WGS sequence"/>
</dbReference>
<dbReference type="WBParaSite" id="ECPE_0001123801-mRNA-1">
    <property type="protein sequence ID" value="ECPE_0001123801-mRNA-1"/>
    <property type="gene ID" value="ECPE_0001123801"/>
</dbReference>
<dbReference type="InterPro" id="IPR001190">
    <property type="entry name" value="SRCR"/>
</dbReference>
<gene>
    <name evidence="8" type="ORF">ECPE_LOCUS11203</name>
</gene>
<organism evidence="10">
    <name type="scientific">Echinostoma caproni</name>
    <dbReference type="NCBI Taxonomy" id="27848"/>
    <lineage>
        <taxon>Eukaryota</taxon>
        <taxon>Metazoa</taxon>
        <taxon>Spiralia</taxon>
        <taxon>Lophotrochozoa</taxon>
        <taxon>Platyhelminthes</taxon>
        <taxon>Trematoda</taxon>
        <taxon>Digenea</taxon>
        <taxon>Plagiorchiida</taxon>
        <taxon>Echinostomata</taxon>
        <taxon>Echinostomatoidea</taxon>
        <taxon>Echinostomatidae</taxon>
        <taxon>Echinostoma</taxon>
    </lineage>
</organism>
<dbReference type="EMBL" id="UZAN01050381">
    <property type="protein sequence ID" value="VDP88186.1"/>
    <property type="molecule type" value="Genomic_DNA"/>
</dbReference>
<keyword evidence="9" id="KW-1185">Reference proteome</keyword>
<dbReference type="GO" id="GO:0016020">
    <property type="term" value="C:membrane"/>
    <property type="evidence" value="ECO:0007669"/>
    <property type="project" value="InterPro"/>
</dbReference>
<dbReference type="OrthoDB" id="536948at2759"/>
<dbReference type="PROSITE" id="PS50287">
    <property type="entry name" value="SRCR_2"/>
    <property type="match status" value="1"/>
</dbReference>
<feature type="domain" description="SRCR" evidence="7">
    <location>
        <begin position="112"/>
        <end position="240"/>
    </location>
</feature>
<dbReference type="GO" id="GO:0045217">
    <property type="term" value="P:cell-cell junction maintenance"/>
    <property type="evidence" value="ECO:0007669"/>
    <property type="project" value="TreeGrafter"/>
</dbReference>
<evidence type="ECO:0000256" key="4">
    <source>
        <dbReference type="ARBA" id="ARBA00023180"/>
    </source>
</evidence>
<evidence type="ECO:0000256" key="2">
    <source>
        <dbReference type="ARBA" id="ARBA00022737"/>
    </source>
</evidence>
<name>A0A183AW68_9TREM</name>
<evidence type="ECO:0000313" key="10">
    <source>
        <dbReference type="WBParaSite" id="ECPE_0001123801-mRNA-1"/>
    </source>
</evidence>